<evidence type="ECO:0000256" key="1">
    <source>
        <dbReference type="SAM" id="Phobius"/>
    </source>
</evidence>
<evidence type="ECO:0008006" key="4">
    <source>
        <dbReference type="Google" id="ProtNLM"/>
    </source>
</evidence>
<organism evidence="2 3">
    <name type="scientific">Pontibacter aquaedesilientis</name>
    <dbReference type="NCBI Taxonomy" id="2766980"/>
    <lineage>
        <taxon>Bacteria</taxon>
        <taxon>Pseudomonadati</taxon>
        <taxon>Bacteroidota</taxon>
        <taxon>Cytophagia</taxon>
        <taxon>Cytophagales</taxon>
        <taxon>Hymenobacteraceae</taxon>
        <taxon>Pontibacter</taxon>
    </lineage>
</organism>
<keyword evidence="3" id="KW-1185">Reference proteome</keyword>
<protein>
    <recommendedName>
        <fullName evidence="4">PAP2 superfamily protein</fullName>
    </recommendedName>
</protein>
<keyword evidence="1" id="KW-0812">Transmembrane</keyword>
<keyword evidence="1" id="KW-0472">Membrane</keyword>
<gene>
    <name evidence="2" type="ORF">H9Q13_17095</name>
</gene>
<dbReference type="Proteomes" id="UP000625551">
    <property type="component" value="Unassembled WGS sequence"/>
</dbReference>
<feature type="transmembrane region" description="Helical" evidence="1">
    <location>
        <begin position="185"/>
        <end position="205"/>
    </location>
</feature>
<accession>A0ABR7XKT2</accession>
<evidence type="ECO:0000313" key="2">
    <source>
        <dbReference type="EMBL" id="MBD1398889.1"/>
    </source>
</evidence>
<comment type="caution">
    <text evidence="2">The sequence shown here is derived from an EMBL/GenBank/DDBJ whole genome shotgun (WGS) entry which is preliminary data.</text>
</comment>
<dbReference type="EMBL" id="JACXAJ010000012">
    <property type="protein sequence ID" value="MBD1398889.1"/>
    <property type="molecule type" value="Genomic_DNA"/>
</dbReference>
<feature type="transmembrane region" description="Helical" evidence="1">
    <location>
        <begin position="158"/>
        <end position="179"/>
    </location>
</feature>
<feature type="transmembrane region" description="Helical" evidence="1">
    <location>
        <begin position="108"/>
        <end position="126"/>
    </location>
</feature>
<reference evidence="2 3" key="1">
    <citation type="submission" date="2020-09" db="EMBL/GenBank/DDBJ databases">
        <title>Genome sequencing and assembly of Pontibacter sp.</title>
        <authorList>
            <person name="Chhetri G."/>
        </authorList>
    </citation>
    <scope>NUCLEOTIDE SEQUENCE [LARGE SCALE GENOMIC DNA]</scope>
    <source>
        <strain evidence="2 3">JH31</strain>
    </source>
</reference>
<feature type="transmembrane region" description="Helical" evidence="1">
    <location>
        <begin position="43"/>
        <end position="65"/>
    </location>
</feature>
<proteinExistence type="predicted"/>
<name>A0ABR7XKT2_9BACT</name>
<keyword evidence="1" id="KW-1133">Transmembrane helix</keyword>
<evidence type="ECO:0000313" key="3">
    <source>
        <dbReference type="Proteomes" id="UP000625551"/>
    </source>
</evidence>
<feature type="transmembrane region" description="Helical" evidence="1">
    <location>
        <begin position="132"/>
        <end position="149"/>
    </location>
</feature>
<sequence length="206" mass="22531">MNRSLARLLSVAFHPLLMPTYLFAIILYFLPTAAVSLPPQSRWIVLSMIFFTTFIIPGLGAFVMFRTGFIDSYEIDRREQRSKPLLFTGLCYAVTTYLLQQEPVFDQLFFFVMGIVAASVFLAWFVSFFWKISAHGIGLGGAFGVLLLLDRLMPDAQLLIPIVGAILASGAVISARLALHAHTPAQVYAGFGAGLLLVLIAGGIAL</sequence>
<feature type="transmembrane region" description="Helical" evidence="1">
    <location>
        <begin position="12"/>
        <end position="31"/>
    </location>
</feature>
<dbReference type="RefSeq" id="WP_191185020.1">
    <property type="nucleotide sequence ID" value="NZ_JACXAJ010000012.1"/>
</dbReference>
<feature type="transmembrane region" description="Helical" evidence="1">
    <location>
        <begin position="85"/>
        <end position="101"/>
    </location>
</feature>